<feature type="compositionally biased region" description="Acidic residues" evidence="1">
    <location>
        <begin position="1602"/>
        <end position="1611"/>
    </location>
</feature>
<feature type="compositionally biased region" description="Basic and acidic residues" evidence="1">
    <location>
        <begin position="1651"/>
        <end position="1678"/>
    </location>
</feature>
<feature type="compositionally biased region" description="Acidic residues" evidence="1">
    <location>
        <begin position="1544"/>
        <end position="1553"/>
    </location>
</feature>
<dbReference type="Pfam" id="PF13604">
    <property type="entry name" value="AAA_30"/>
    <property type="match status" value="1"/>
</dbReference>
<feature type="region of interest" description="Disordered" evidence="1">
    <location>
        <begin position="1451"/>
        <end position="1470"/>
    </location>
</feature>
<organism evidence="3 4">
    <name type="scientific">Longimycelium tulufanense</name>
    <dbReference type="NCBI Taxonomy" id="907463"/>
    <lineage>
        <taxon>Bacteria</taxon>
        <taxon>Bacillati</taxon>
        <taxon>Actinomycetota</taxon>
        <taxon>Actinomycetes</taxon>
        <taxon>Pseudonocardiales</taxon>
        <taxon>Pseudonocardiaceae</taxon>
        <taxon>Longimycelium</taxon>
    </lineage>
</organism>
<dbReference type="SUPFAM" id="SSF52540">
    <property type="entry name" value="P-loop containing nucleoside triphosphate hydrolases"/>
    <property type="match status" value="2"/>
</dbReference>
<dbReference type="Gene3D" id="3.40.50.300">
    <property type="entry name" value="P-loop containing nucleotide triphosphate hydrolases"/>
    <property type="match status" value="2"/>
</dbReference>
<name>A0A8J3CKU6_9PSEU</name>
<feature type="region of interest" description="Disordered" evidence="1">
    <location>
        <begin position="1542"/>
        <end position="1611"/>
    </location>
</feature>
<feature type="compositionally biased region" description="Low complexity" evidence="1">
    <location>
        <begin position="1499"/>
        <end position="1511"/>
    </location>
</feature>
<feature type="compositionally biased region" description="Polar residues" evidence="1">
    <location>
        <begin position="1451"/>
        <end position="1461"/>
    </location>
</feature>
<accession>A0A8J3CKU6</accession>
<keyword evidence="4" id="KW-1185">Reference proteome</keyword>
<gene>
    <name evidence="3" type="ORF">GCM10012275_57390</name>
</gene>
<feature type="compositionally biased region" description="Pro residues" evidence="1">
    <location>
        <begin position="1554"/>
        <end position="1568"/>
    </location>
</feature>
<dbReference type="NCBIfam" id="NF041492">
    <property type="entry name" value="MobF"/>
    <property type="match status" value="1"/>
</dbReference>
<feature type="region of interest" description="Disordered" evidence="1">
    <location>
        <begin position="1630"/>
        <end position="1678"/>
    </location>
</feature>
<feature type="domain" description="TrwC relaxase" evidence="2">
    <location>
        <begin position="13"/>
        <end position="411"/>
    </location>
</feature>
<dbReference type="InterPro" id="IPR027417">
    <property type="entry name" value="P-loop_NTPase"/>
</dbReference>
<dbReference type="InterPro" id="IPR014862">
    <property type="entry name" value="TrwC"/>
</dbReference>
<evidence type="ECO:0000313" key="3">
    <source>
        <dbReference type="EMBL" id="GGM79338.1"/>
    </source>
</evidence>
<protein>
    <recommendedName>
        <fullName evidence="2">TrwC relaxase domain-containing protein</fullName>
    </recommendedName>
</protein>
<proteinExistence type="predicted"/>
<evidence type="ECO:0000259" key="2">
    <source>
        <dbReference type="Pfam" id="PF08751"/>
    </source>
</evidence>
<comment type="caution">
    <text evidence="3">The sequence shown here is derived from an EMBL/GenBank/DDBJ whole genome shotgun (WGS) entry which is preliminary data.</text>
</comment>
<evidence type="ECO:0000313" key="4">
    <source>
        <dbReference type="Proteomes" id="UP000637578"/>
    </source>
</evidence>
<dbReference type="Gene3D" id="2.30.30.940">
    <property type="match status" value="1"/>
</dbReference>
<dbReference type="Pfam" id="PF08751">
    <property type="entry name" value="TrwC"/>
    <property type="match status" value="1"/>
</dbReference>
<dbReference type="CDD" id="cd18809">
    <property type="entry name" value="SF1_C_RecD"/>
    <property type="match status" value="1"/>
</dbReference>
<dbReference type="CDD" id="cd17933">
    <property type="entry name" value="DEXSc_RecD-like"/>
    <property type="match status" value="1"/>
</dbReference>
<feature type="region of interest" description="Disordered" evidence="1">
    <location>
        <begin position="1479"/>
        <end position="1525"/>
    </location>
</feature>
<sequence length="1678" mass="184482">MIGSVMTLHVLHAGDGYTYLTRQVATGDVQRQGKAEADPMTAYYTQAGAPPGQWVGSGCAELGVSGEVSEAQMQALFGEGLHPEADSLIAEKIAEGVSIKEAINAVRLGRRFAQYDKQIPLAVELRAAYERFEQREQRRPTVEERREIKENTAAALLKLKDPHRVWTKPEIRKFIVDELGKARQPVAGFDCVFTPPKSASLMWAFGDHEIRTLVEQAHEEAWRDALSYGEKEGAYTRVGAGGVAQVDTSGFVATAFQHRDSRAGDPNLHTHVAISNRVLAADGKWRTLDSRQMHRIAVSMSERYNARFEDNMVRLLGVRWIERSKGSDKRPVREIDGIPEKLIKWFSRRREQVENGYDKLVRDYVRKHGRTPPRSVQYRLAQQACLDDRPHKDGPKTMAEQVTEWFQRAAQILPGVDVRALMQAASGREPTGRTAAEVDLEALAAVVIDTVSTHRATWTIYHVRPEVERQLRGVQFASTVERDALVATVVQRALGVESVMLDIEVDAAPRLLQRANGESVFRRRGAERYTSTAVLDAEERLVRAARTRRGPTAATAVIDAAIARLERRTWRGKKHLNKGQRELVHHFVGSGLAVAVGIGPPGTGKSTAMRAVRAAWETTGGRVIGLAPSAAAAAVLGEELGVQADTMHRLLTTHRHGIDVDVRAGDMLLVDEAGMAGTRMLDEIVTLAGERGAVVRLVGDYRQLTAVEAGGALRLLHHEAGGVELTEVRRFRDPEEADALLAFRVGDTAAADWYADNNRLRSGVRSAVLDQLYEDWRADQDSGRTSIMISDNNETVRQLSLRAQADRRAAGLVEAEGVELHDGTTASTGDIIVTRKNKRRLIVFRALDYVKNGDLWTVERRHNDGRLLLRHLTHGGRITLPADYVRQHVELGYASTIHRSQGLTVDITRAHLSPSTTREAGLVALSRGIEANYGYLETDQVIGADEPETLPGDLFYRERNRTLARDMLAAIIRHEGAEASATEEMRAAQEAPYQLDNAVPQYIYGLHLHSGDQAEEQAEQWVRAGMPEQAEEILSDEAWPALAAVLHEVAEAGTDPAALLAEAAEERELDTAESIAQVMHYRVTGVLEDIEYTDTTAPSRPADLPGWVASPPSETPFPEYQQLPEYVREVAMRPEPDPQHAPYGGPGPRQLLLPLNTSEPTETAAPTPAELALFDLDPPTVNTAEYVETALEPAELGGPDPSQLLLVSVDEQPTEDTGPAAVDPAQLALFSATEPRRQTDLMDLADWLGRQAERIAGRVRTLGQRAADRLPAWTRELGPAPDDPLDRADWLASAGQVAAYREHWHIPDSDPALLGPANVRGTQRRARQWVLRYLGRRPEREPALVGGPRTRTPHRANAARPADFATQIRVSCNQWLHHEAQQWVRAGLPQHAETILADPAWPALAARLHTVEAAGLDPAAVLPEQAAARELDTAESIAQVLHYRVGTVLPNTPQARATQPASAPLTPEARAIRDRLADAGRTRREQKHAVAPPITSNQAEPPAASPAEATAAPPPAGPDPTAPDFWQQVADASETYLQQVEQLDTSEPEDGPAPEEPAAPVEPTPAEPETPSQPATVAERLAAIRRTLSGPDEEPQPQPEAIDPDIELSELEVDQDVDLEPAAIMGEAEIELDDIEPHPDVMGADENETDQDQRRQQVADEEYRRAYEHGRDEGIERD</sequence>
<dbReference type="EMBL" id="BMMK01000044">
    <property type="protein sequence ID" value="GGM79338.1"/>
    <property type="molecule type" value="Genomic_DNA"/>
</dbReference>
<dbReference type="Proteomes" id="UP000637578">
    <property type="component" value="Unassembled WGS sequence"/>
</dbReference>
<reference evidence="3" key="2">
    <citation type="submission" date="2020-09" db="EMBL/GenBank/DDBJ databases">
        <authorList>
            <person name="Sun Q."/>
            <person name="Zhou Y."/>
        </authorList>
    </citation>
    <scope>NUCLEOTIDE SEQUENCE</scope>
    <source>
        <strain evidence="3">CGMCC 4.5737</strain>
    </source>
</reference>
<reference evidence="3" key="1">
    <citation type="journal article" date="2014" name="Int. J. Syst. Evol. Microbiol.">
        <title>Complete genome sequence of Corynebacterium casei LMG S-19264T (=DSM 44701T), isolated from a smear-ripened cheese.</title>
        <authorList>
            <consortium name="US DOE Joint Genome Institute (JGI-PGF)"/>
            <person name="Walter F."/>
            <person name="Albersmeier A."/>
            <person name="Kalinowski J."/>
            <person name="Ruckert C."/>
        </authorList>
    </citation>
    <scope>NUCLEOTIDE SEQUENCE</scope>
    <source>
        <strain evidence="3">CGMCC 4.5737</strain>
    </source>
</reference>
<evidence type="ECO:0000256" key="1">
    <source>
        <dbReference type="SAM" id="MobiDB-lite"/>
    </source>
</evidence>
<feature type="compositionally biased region" description="Pro residues" evidence="1">
    <location>
        <begin position="1512"/>
        <end position="1521"/>
    </location>
</feature>
<dbReference type="SUPFAM" id="SSF55464">
    <property type="entry name" value="Origin of replication-binding domain, RBD-like"/>
    <property type="match status" value="1"/>
</dbReference>